<keyword evidence="2" id="KW-1185">Reference proteome</keyword>
<proteinExistence type="predicted"/>
<accession>A0AAW6U0W8</accession>
<dbReference type="RefSeq" id="WP_349246925.1">
    <property type="nucleotide sequence ID" value="NZ_JASCXX010000038.1"/>
</dbReference>
<protein>
    <submittedName>
        <fullName evidence="1">DUF169 domain-containing protein</fullName>
    </submittedName>
</protein>
<gene>
    <name evidence="1" type="ORF">QJ522_20820</name>
</gene>
<evidence type="ECO:0000313" key="2">
    <source>
        <dbReference type="Proteomes" id="UP001431776"/>
    </source>
</evidence>
<dbReference type="Pfam" id="PF02596">
    <property type="entry name" value="DUF169"/>
    <property type="match status" value="1"/>
</dbReference>
<name>A0AAW6U0W8_9BACT</name>
<evidence type="ECO:0000313" key="1">
    <source>
        <dbReference type="EMBL" id="MDI6451517.1"/>
    </source>
</evidence>
<dbReference type="EMBL" id="JASCXX010000038">
    <property type="protein sequence ID" value="MDI6451517.1"/>
    <property type="molecule type" value="Genomic_DNA"/>
</dbReference>
<dbReference type="PANTHER" id="PTHR37954">
    <property type="entry name" value="BLL4979 PROTEIN"/>
    <property type="match status" value="1"/>
</dbReference>
<sequence length="215" mass="23431">MSHVQQRDVPVAQALTWTSVKFLQHMPGDLTLMPTEKVRFCEAVSRAAEGEWILTPETVCCAGAQRCFGWLKGADRDLAWNLADKLQVSATTAGTAIADVPILPERFEAVWVGTDTAPDVYVAYVLPETAMRIARSWQRIYGTSLPVRVSGIMSVCGSGVVNSYVNHTISLNFGCPDSRRYGGIGCEQLVVAMPADLLTKMRRTSEDSDVLFSGG</sequence>
<dbReference type="AlphaFoldDB" id="A0AAW6U0W8"/>
<reference evidence="1" key="1">
    <citation type="submission" date="2023-05" db="EMBL/GenBank/DDBJ databases">
        <title>Anaerotaeda fermentans gen. nov., sp. nov., a novel anaerobic planctomycete of the new family within the order Sedimentisphaerales isolated from Taman Peninsula, Russia.</title>
        <authorList>
            <person name="Khomyakova M.A."/>
            <person name="Merkel A.Y."/>
            <person name="Slobodkin A.I."/>
        </authorList>
    </citation>
    <scope>NUCLEOTIDE SEQUENCE</scope>
    <source>
        <strain evidence="1">M17dextr</strain>
    </source>
</reference>
<dbReference type="PANTHER" id="PTHR37954:SF3">
    <property type="entry name" value="DUF169 DOMAIN-CONTAINING PROTEIN"/>
    <property type="match status" value="1"/>
</dbReference>
<comment type="caution">
    <text evidence="1">The sequence shown here is derived from an EMBL/GenBank/DDBJ whole genome shotgun (WGS) entry which is preliminary data.</text>
</comment>
<dbReference type="Proteomes" id="UP001431776">
    <property type="component" value="Unassembled WGS sequence"/>
</dbReference>
<dbReference type="InterPro" id="IPR003748">
    <property type="entry name" value="DUF169"/>
</dbReference>
<organism evidence="1 2">
    <name type="scientific">Anaerobaca lacustris</name>
    <dbReference type="NCBI Taxonomy" id="3044600"/>
    <lineage>
        <taxon>Bacteria</taxon>
        <taxon>Pseudomonadati</taxon>
        <taxon>Planctomycetota</taxon>
        <taxon>Phycisphaerae</taxon>
        <taxon>Sedimentisphaerales</taxon>
        <taxon>Anaerobacaceae</taxon>
        <taxon>Anaerobaca</taxon>
    </lineage>
</organism>